<dbReference type="EMBL" id="JBHSFV010000021">
    <property type="protein sequence ID" value="MFC4636503.1"/>
    <property type="molecule type" value="Genomic_DNA"/>
</dbReference>
<reference evidence="4" key="1">
    <citation type="journal article" date="2019" name="Int. J. Syst. Evol. Microbiol.">
        <title>The Global Catalogue of Microorganisms (GCM) 10K type strain sequencing project: providing services to taxonomists for standard genome sequencing and annotation.</title>
        <authorList>
            <consortium name="The Broad Institute Genomics Platform"/>
            <consortium name="The Broad Institute Genome Sequencing Center for Infectious Disease"/>
            <person name="Wu L."/>
            <person name="Ma J."/>
        </authorList>
    </citation>
    <scope>NUCLEOTIDE SEQUENCE [LARGE SCALE GENOMIC DNA]</scope>
    <source>
        <strain evidence="4">YJ-61-S</strain>
    </source>
</reference>
<dbReference type="Pfam" id="PF09917">
    <property type="entry name" value="DUF2147"/>
    <property type="match status" value="1"/>
</dbReference>
<evidence type="ECO:0000313" key="4">
    <source>
        <dbReference type="Proteomes" id="UP001596043"/>
    </source>
</evidence>
<evidence type="ECO:0000313" key="3">
    <source>
        <dbReference type="EMBL" id="MFC4636503.1"/>
    </source>
</evidence>
<sequence length="146" mass="16963">MIKRKVIFIGVFILFCVFQSHSQSNDVFGIWTTVDDRTGEHKATVEIYERDGKVYGKVIQITRESSRNNICDLCEGEDKDKPVIGMEFIKNLSFKNGKYQGGTITDPGNGEVYRSKIWVDPDKPDILNLRGYILFFYRTQQWIRVK</sequence>
<comment type="caution">
    <text evidence="3">The sequence shown here is derived from an EMBL/GenBank/DDBJ whole genome shotgun (WGS) entry which is preliminary data.</text>
</comment>
<dbReference type="RefSeq" id="WP_379982754.1">
    <property type="nucleotide sequence ID" value="NZ_JBHSFV010000021.1"/>
</dbReference>
<gene>
    <name evidence="3" type="ORF">ACFO3O_21535</name>
</gene>
<dbReference type="InterPro" id="IPR019223">
    <property type="entry name" value="DUF2147"/>
</dbReference>
<feature type="chain" id="PRO_5045417115" evidence="1">
    <location>
        <begin position="23"/>
        <end position="146"/>
    </location>
</feature>
<keyword evidence="1" id="KW-0732">Signal</keyword>
<proteinExistence type="predicted"/>
<dbReference type="Gene3D" id="2.40.128.520">
    <property type="match status" value="1"/>
</dbReference>
<dbReference type="PANTHER" id="PTHR36919:SF3">
    <property type="entry name" value="BLL5882 PROTEIN"/>
    <property type="match status" value="1"/>
</dbReference>
<name>A0ABV9I2U1_9FLAO</name>
<dbReference type="Proteomes" id="UP001596043">
    <property type="component" value="Unassembled WGS sequence"/>
</dbReference>
<organism evidence="3 4">
    <name type="scientific">Dokdonia ponticola</name>
    <dbReference type="NCBI Taxonomy" id="2041041"/>
    <lineage>
        <taxon>Bacteria</taxon>
        <taxon>Pseudomonadati</taxon>
        <taxon>Bacteroidota</taxon>
        <taxon>Flavobacteriia</taxon>
        <taxon>Flavobacteriales</taxon>
        <taxon>Flavobacteriaceae</taxon>
        <taxon>Dokdonia</taxon>
    </lineage>
</organism>
<dbReference type="PANTHER" id="PTHR36919">
    <property type="entry name" value="BLR1215 PROTEIN"/>
    <property type="match status" value="1"/>
</dbReference>
<accession>A0ABV9I2U1</accession>
<evidence type="ECO:0000256" key="1">
    <source>
        <dbReference type="SAM" id="SignalP"/>
    </source>
</evidence>
<feature type="signal peptide" evidence="1">
    <location>
        <begin position="1"/>
        <end position="22"/>
    </location>
</feature>
<protein>
    <submittedName>
        <fullName evidence="3">DUF2147 domain-containing protein</fullName>
    </submittedName>
</protein>
<feature type="domain" description="DUF2147" evidence="2">
    <location>
        <begin position="29"/>
        <end position="144"/>
    </location>
</feature>
<evidence type="ECO:0000259" key="2">
    <source>
        <dbReference type="Pfam" id="PF09917"/>
    </source>
</evidence>
<keyword evidence="4" id="KW-1185">Reference proteome</keyword>